<sequence length="149" mass="17162">MSLPVTGTPAEEDMLGHLVVLKPDVMIALCMVLDMPYYLQYHLMEYFILISLTCSWNGIWEMVEARGCHLKYLPPYLPDFNLIEEGFSALKYNICRKHTDVLAKMDNSEDANPVPLLWDAVYESMTPENIAGWYRNCGYLSCMHDNDLD</sequence>
<organism evidence="2 3">
    <name type="scientific">Moniliophthora roreri (strain MCA 2997)</name>
    <name type="common">Cocoa frosty pod rot fungus</name>
    <name type="synonym">Crinipellis roreri</name>
    <dbReference type="NCBI Taxonomy" id="1381753"/>
    <lineage>
        <taxon>Eukaryota</taxon>
        <taxon>Fungi</taxon>
        <taxon>Dikarya</taxon>
        <taxon>Basidiomycota</taxon>
        <taxon>Agaricomycotina</taxon>
        <taxon>Agaricomycetes</taxon>
        <taxon>Agaricomycetidae</taxon>
        <taxon>Agaricales</taxon>
        <taxon>Marasmiineae</taxon>
        <taxon>Marasmiaceae</taxon>
        <taxon>Moniliophthora</taxon>
    </lineage>
</organism>
<evidence type="ECO:0000313" key="2">
    <source>
        <dbReference type="EMBL" id="ESK93620.1"/>
    </source>
</evidence>
<dbReference type="InterPro" id="IPR038717">
    <property type="entry name" value="Tc1-like_DDE_dom"/>
</dbReference>
<evidence type="ECO:0000313" key="3">
    <source>
        <dbReference type="Proteomes" id="UP000017559"/>
    </source>
</evidence>
<dbReference type="OrthoDB" id="2266637at2759"/>
<dbReference type="KEGG" id="mrr:Moror_1626"/>
<gene>
    <name evidence="2" type="ORF">Moror_1626</name>
</gene>
<dbReference type="EMBL" id="AWSO01000182">
    <property type="protein sequence ID" value="ESK93620.1"/>
    <property type="molecule type" value="Genomic_DNA"/>
</dbReference>
<accession>V2XMC7</accession>
<dbReference type="AlphaFoldDB" id="V2XMC7"/>
<dbReference type="HOGENOM" id="CLU_1750155_0_0_1"/>
<dbReference type="Proteomes" id="UP000017559">
    <property type="component" value="Unassembled WGS sequence"/>
</dbReference>
<evidence type="ECO:0000259" key="1">
    <source>
        <dbReference type="Pfam" id="PF13358"/>
    </source>
</evidence>
<keyword evidence="3" id="KW-1185">Reference proteome</keyword>
<feature type="domain" description="Tc1-like transposase DDE" evidence="1">
    <location>
        <begin position="58"/>
        <end position="96"/>
    </location>
</feature>
<name>V2XMC7_MONRO</name>
<dbReference type="InterPro" id="IPR036397">
    <property type="entry name" value="RNaseH_sf"/>
</dbReference>
<dbReference type="Gene3D" id="3.30.420.10">
    <property type="entry name" value="Ribonuclease H-like superfamily/Ribonuclease H"/>
    <property type="match status" value="1"/>
</dbReference>
<reference evidence="2 3" key="1">
    <citation type="journal article" date="2014" name="BMC Genomics">
        <title>Genome and secretome analysis of the hemibiotrophic fungal pathogen, Moniliophthora roreri, which causes frosty pod rot disease of cacao: mechanisms of the biotrophic and necrotrophic phases.</title>
        <authorList>
            <person name="Meinhardt L.W."/>
            <person name="Costa G.G.L."/>
            <person name="Thomazella D.P.T."/>
            <person name="Teixeira P.J.P.L."/>
            <person name="Carazzolle M.F."/>
            <person name="Schuster S.C."/>
            <person name="Carlson J.E."/>
            <person name="Guiltinan M.J."/>
            <person name="Mieczkowski P."/>
            <person name="Farmer A."/>
            <person name="Ramaraj T."/>
            <person name="Crozier J."/>
            <person name="Davis R.E."/>
            <person name="Shao J."/>
            <person name="Melnick R.L."/>
            <person name="Pereira G.A.G."/>
            <person name="Bailey B.A."/>
        </authorList>
    </citation>
    <scope>NUCLEOTIDE SEQUENCE [LARGE SCALE GENOMIC DNA]</scope>
    <source>
        <strain evidence="2 3">MCA 2997</strain>
    </source>
</reference>
<dbReference type="STRING" id="1381753.V2XMC7"/>
<protein>
    <submittedName>
        <fullName evidence="2">Transposase</fullName>
    </submittedName>
</protein>
<proteinExistence type="predicted"/>
<dbReference type="Pfam" id="PF13358">
    <property type="entry name" value="DDE_3"/>
    <property type="match status" value="1"/>
</dbReference>
<dbReference type="GO" id="GO:0003676">
    <property type="term" value="F:nucleic acid binding"/>
    <property type="evidence" value="ECO:0007669"/>
    <property type="project" value="InterPro"/>
</dbReference>
<comment type="caution">
    <text evidence="2">The sequence shown here is derived from an EMBL/GenBank/DDBJ whole genome shotgun (WGS) entry which is preliminary data.</text>
</comment>